<feature type="domain" description="BON" evidence="2">
    <location>
        <begin position="22"/>
        <end position="90"/>
    </location>
</feature>
<accession>A0ABS3V042</accession>
<dbReference type="RefSeq" id="WP_208473448.1">
    <property type="nucleotide sequence ID" value="NZ_JAGFNS010000057.1"/>
</dbReference>
<reference evidence="3 4" key="1">
    <citation type="submission" date="2021-03" db="EMBL/GenBank/DDBJ databases">
        <title>Actinoplanes flavus sp. nov., a novel actinomycete isolated from Coconut Palm rhizosphere soil.</title>
        <authorList>
            <person name="Luo X."/>
        </authorList>
    </citation>
    <scope>NUCLEOTIDE SEQUENCE [LARGE SCALE GENOMIC DNA]</scope>
    <source>
        <strain evidence="3 4">NEAU-H7</strain>
    </source>
</reference>
<dbReference type="InterPro" id="IPR007055">
    <property type="entry name" value="BON_dom"/>
</dbReference>
<feature type="transmembrane region" description="Helical" evidence="1">
    <location>
        <begin position="150"/>
        <end position="169"/>
    </location>
</feature>
<name>A0ABS3V042_9ACTN</name>
<sequence length="175" mass="18951">MWPLPPEDGPAFHRKARPATRPDVELTCRVIRRILDDPRLARERVTVEAQNGVVTLLGTVTRRQARVTAADLARATPGVTDICNRLRLVPGADSLAPAERPDPFDELVTDWDATVEHRPMRVRLLVAAAAATAVATAMVPVLLLPRYGDATLAAMLPGMLVTMTLIRAARRGGPG</sequence>
<evidence type="ECO:0000313" key="4">
    <source>
        <dbReference type="Proteomes" id="UP000679690"/>
    </source>
</evidence>
<dbReference type="PROSITE" id="PS50914">
    <property type="entry name" value="BON"/>
    <property type="match status" value="1"/>
</dbReference>
<gene>
    <name evidence="3" type="ORF">J5X75_42685</name>
</gene>
<evidence type="ECO:0000256" key="1">
    <source>
        <dbReference type="SAM" id="Phobius"/>
    </source>
</evidence>
<dbReference type="Gene3D" id="3.30.1340.30">
    <property type="match status" value="1"/>
</dbReference>
<comment type="caution">
    <text evidence="3">The sequence shown here is derived from an EMBL/GenBank/DDBJ whole genome shotgun (WGS) entry which is preliminary data.</text>
</comment>
<organism evidence="3 4">
    <name type="scientific">Actinoplanes flavus</name>
    <dbReference type="NCBI Taxonomy" id="2820290"/>
    <lineage>
        <taxon>Bacteria</taxon>
        <taxon>Bacillati</taxon>
        <taxon>Actinomycetota</taxon>
        <taxon>Actinomycetes</taxon>
        <taxon>Micromonosporales</taxon>
        <taxon>Micromonosporaceae</taxon>
        <taxon>Actinoplanes</taxon>
    </lineage>
</organism>
<dbReference type="Pfam" id="PF04972">
    <property type="entry name" value="BON"/>
    <property type="match status" value="1"/>
</dbReference>
<evidence type="ECO:0000313" key="3">
    <source>
        <dbReference type="EMBL" id="MBO3744215.1"/>
    </source>
</evidence>
<feature type="transmembrane region" description="Helical" evidence="1">
    <location>
        <begin position="124"/>
        <end position="144"/>
    </location>
</feature>
<dbReference type="EMBL" id="JAGFNS010000057">
    <property type="protein sequence ID" value="MBO3744215.1"/>
    <property type="molecule type" value="Genomic_DNA"/>
</dbReference>
<protein>
    <submittedName>
        <fullName evidence="3">BON domain-containing protein</fullName>
    </submittedName>
</protein>
<proteinExistence type="predicted"/>
<keyword evidence="1" id="KW-0812">Transmembrane</keyword>
<keyword evidence="1" id="KW-0472">Membrane</keyword>
<keyword evidence="1" id="KW-1133">Transmembrane helix</keyword>
<dbReference type="Proteomes" id="UP000679690">
    <property type="component" value="Unassembled WGS sequence"/>
</dbReference>
<evidence type="ECO:0000259" key="2">
    <source>
        <dbReference type="PROSITE" id="PS50914"/>
    </source>
</evidence>
<keyword evidence="4" id="KW-1185">Reference proteome</keyword>